<name>A0A4Y2QFH9_ARAVE</name>
<evidence type="ECO:0000313" key="1">
    <source>
        <dbReference type="EMBL" id="GBN61507.1"/>
    </source>
</evidence>
<reference evidence="1 2" key="1">
    <citation type="journal article" date="2019" name="Sci. Rep.">
        <title>Orb-weaving spider Araneus ventricosus genome elucidates the spidroin gene catalogue.</title>
        <authorList>
            <person name="Kono N."/>
            <person name="Nakamura H."/>
            <person name="Ohtoshi R."/>
            <person name="Moran D.A.P."/>
            <person name="Shinohara A."/>
            <person name="Yoshida Y."/>
            <person name="Fujiwara M."/>
            <person name="Mori M."/>
            <person name="Tomita M."/>
            <person name="Arakawa K."/>
        </authorList>
    </citation>
    <scope>NUCLEOTIDE SEQUENCE [LARGE SCALE GENOMIC DNA]</scope>
</reference>
<accession>A0A4Y2QFH9</accession>
<sequence length="125" mass="13933">MNYKNKSNILGDSSCRHSRNSVRQFFIPLQISVVGRTLGKSVKRFKTSAQICSGNRVTNKGSSKDNFLNFLEIPSVYRTLGVSSVPCPPNRFGRCNGFRYGGMGRCSVYRTLKCVEGKIPDLCLD</sequence>
<dbReference type="Proteomes" id="UP000499080">
    <property type="component" value="Unassembled WGS sequence"/>
</dbReference>
<comment type="caution">
    <text evidence="1">The sequence shown here is derived from an EMBL/GenBank/DDBJ whole genome shotgun (WGS) entry which is preliminary data.</text>
</comment>
<dbReference type="AlphaFoldDB" id="A0A4Y2QFH9"/>
<organism evidence="1 2">
    <name type="scientific">Araneus ventricosus</name>
    <name type="common">Orbweaver spider</name>
    <name type="synonym">Epeira ventricosa</name>
    <dbReference type="NCBI Taxonomy" id="182803"/>
    <lineage>
        <taxon>Eukaryota</taxon>
        <taxon>Metazoa</taxon>
        <taxon>Ecdysozoa</taxon>
        <taxon>Arthropoda</taxon>
        <taxon>Chelicerata</taxon>
        <taxon>Arachnida</taxon>
        <taxon>Araneae</taxon>
        <taxon>Araneomorphae</taxon>
        <taxon>Entelegynae</taxon>
        <taxon>Araneoidea</taxon>
        <taxon>Araneidae</taxon>
        <taxon>Araneus</taxon>
    </lineage>
</organism>
<keyword evidence="2" id="KW-1185">Reference proteome</keyword>
<evidence type="ECO:0000313" key="2">
    <source>
        <dbReference type="Proteomes" id="UP000499080"/>
    </source>
</evidence>
<protein>
    <submittedName>
        <fullName evidence="1">Uncharacterized protein</fullName>
    </submittedName>
</protein>
<proteinExistence type="predicted"/>
<gene>
    <name evidence="1" type="ORF">AVEN_64982_1</name>
</gene>
<dbReference type="EMBL" id="BGPR01220553">
    <property type="protein sequence ID" value="GBN61507.1"/>
    <property type="molecule type" value="Genomic_DNA"/>
</dbReference>